<accession>Q0VLD8</accession>
<keyword evidence="3" id="KW-1185">Reference proteome</keyword>
<evidence type="ECO:0008006" key="4">
    <source>
        <dbReference type="Google" id="ProtNLM"/>
    </source>
</evidence>
<dbReference type="eggNOG" id="COG3687">
    <property type="taxonomic scope" value="Bacteria"/>
</dbReference>
<dbReference type="InterPro" id="IPR016516">
    <property type="entry name" value="UCP07580"/>
</dbReference>
<dbReference type="Proteomes" id="UP000008871">
    <property type="component" value="Chromosome"/>
</dbReference>
<dbReference type="OrthoDB" id="5727566at2"/>
<dbReference type="KEGG" id="abo:ABO_2562"/>
<name>Q0VLD8_ALCBS</name>
<sequence length="295" mass="34423">MNANVTAVAAPVTRQPQKKTNKSDIQPRKMDFEFDPSIPRYWFDNDQFKTMLLTALSCTFPEGERFFVRSVRHFQKKLTDPLLREQVKGFIGQEAHHGNEHDAFNAFMESKGVSTSKVDAFVRDGLKFMAKWLSPERQLAKTCALEHFTAMLAEMILEHPEIFDGMDERMVPLWLWHAVEESEHKSVAFDVYQDQVGSYWMRTSEMALTTVEFIGFTIFHYNQLRAEMDDSTDWKSVGQGMNWLLGKPGWLRKLGKSYLSYYKRDFHPSKRDSGYLRQQGLDKLSRLMKRPQLLS</sequence>
<feature type="region of interest" description="Disordered" evidence="1">
    <location>
        <begin position="1"/>
        <end position="24"/>
    </location>
</feature>
<evidence type="ECO:0000256" key="1">
    <source>
        <dbReference type="SAM" id="MobiDB-lite"/>
    </source>
</evidence>
<protein>
    <recommendedName>
        <fullName evidence="4">Metal-dependent hydrolase</fullName>
    </recommendedName>
</protein>
<dbReference type="PIRSF" id="PIRSF007580">
    <property type="entry name" value="UCP07580"/>
    <property type="match status" value="1"/>
</dbReference>
<gene>
    <name evidence="2" type="ordered locus">ABO_2562</name>
</gene>
<feature type="compositionally biased region" description="Low complexity" evidence="1">
    <location>
        <begin position="1"/>
        <end position="13"/>
    </location>
</feature>
<organism evidence="2 3">
    <name type="scientific">Alcanivorax borkumensis (strain ATCC 700651 / DSM 11573 / NCIMB 13689 / SK2)</name>
    <dbReference type="NCBI Taxonomy" id="393595"/>
    <lineage>
        <taxon>Bacteria</taxon>
        <taxon>Pseudomonadati</taxon>
        <taxon>Pseudomonadota</taxon>
        <taxon>Gammaproteobacteria</taxon>
        <taxon>Oceanospirillales</taxon>
        <taxon>Alcanivoracaceae</taxon>
        <taxon>Alcanivorax</taxon>
    </lineage>
</organism>
<dbReference type="PANTHER" id="PTHR39456:SF1">
    <property type="entry name" value="METAL-DEPENDENT HYDROLASE"/>
    <property type="match status" value="1"/>
</dbReference>
<dbReference type="HOGENOM" id="CLU_051636_0_1_6"/>
<dbReference type="AlphaFoldDB" id="Q0VLD8"/>
<evidence type="ECO:0000313" key="2">
    <source>
        <dbReference type="EMBL" id="CAL18010.1"/>
    </source>
</evidence>
<dbReference type="PANTHER" id="PTHR39456">
    <property type="entry name" value="METAL-DEPENDENT HYDROLASE"/>
    <property type="match status" value="1"/>
</dbReference>
<evidence type="ECO:0000313" key="3">
    <source>
        <dbReference type="Proteomes" id="UP000008871"/>
    </source>
</evidence>
<dbReference type="STRING" id="393595.ABO_2562"/>
<dbReference type="EMBL" id="AM286690">
    <property type="protein sequence ID" value="CAL18010.1"/>
    <property type="molecule type" value="Genomic_DNA"/>
</dbReference>
<proteinExistence type="predicted"/>
<dbReference type="RefSeq" id="WP_011589833.1">
    <property type="nucleotide sequence ID" value="NC_008260.1"/>
</dbReference>
<dbReference type="Pfam" id="PF10118">
    <property type="entry name" value="Metal_hydrol"/>
    <property type="match status" value="1"/>
</dbReference>
<reference evidence="2 3" key="1">
    <citation type="journal article" date="2006" name="Nat. Biotechnol.">
        <title>Genome sequence of the ubiquitous hydrocarbon-degrading marine bacterium Alcanivorax borkumensis.</title>
        <authorList>
            <person name="Schneiker S."/>
            <person name="Martins dos Santos V.A.P."/>
            <person name="Bartels D."/>
            <person name="Bekel T."/>
            <person name="Brecht M."/>
            <person name="Buhrmester J."/>
            <person name="Chernikova T.N."/>
            <person name="Denaro R."/>
            <person name="Ferrer M."/>
            <person name="Gertler C."/>
            <person name="Goesmann A."/>
            <person name="Golyshina O.V."/>
            <person name="Kaminski F."/>
            <person name="Khachane A.N."/>
            <person name="Lang S."/>
            <person name="Linke B."/>
            <person name="McHardy A.C."/>
            <person name="Meyer F."/>
            <person name="Nechitaylo T."/>
            <person name="Puehler A."/>
            <person name="Regenhardt D."/>
            <person name="Rupp O."/>
            <person name="Sabirova J.S."/>
            <person name="Selbitschka W."/>
            <person name="Yakimov M.M."/>
            <person name="Timmis K.N."/>
            <person name="Vorhoelter F.-J."/>
            <person name="Weidner S."/>
            <person name="Kaiser O."/>
            <person name="Golyshin P.N."/>
        </authorList>
    </citation>
    <scope>NUCLEOTIDE SEQUENCE [LARGE SCALE GENOMIC DNA]</scope>
    <source>
        <strain evidence="3">ATCC 700651 / DSM 11573 / NCIMB 13689 / SK2</strain>
    </source>
</reference>